<proteinExistence type="predicted"/>
<evidence type="ECO:0000313" key="1">
    <source>
        <dbReference type="EMBL" id="CDF39062.1"/>
    </source>
</evidence>
<dbReference type="KEGG" id="ccp:CHC_T00006548001"/>
<dbReference type="EMBL" id="HG001992">
    <property type="protein sequence ID" value="CDF39062.1"/>
    <property type="molecule type" value="Genomic_DNA"/>
</dbReference>
<dbReference type="GeneID" id="17326691"/>
<protein>
    <submittedName>
        <fullName evidence="1">Uncharacterized protein</fullName>
    </submittedName>
</protein>
<dbReference type="AlphaFoldDB" id="R7QKM3"/>
<sequence length="128" mass="14342">MPPTLPARAVSQVGAVMSVPDKALDEFALRQFTDGDYAGDACGDGARGRHGARVRVLRRAQAHPGRVPRRPRAGRQLRSLLQAHVHAQLCARYARRRRAHHARKRARYQVRLTCWAQGRAPRSRPPLS</sequence>
<name>R7QKM3_CHOCR</name>
<keyword evidence="2" id="KW-1185">Reference proteome</keyword>
<organism evidence="1 2">
    <name type="scientific">Chondrus crispus</name>
    <name type="common">Carrageen Irish moss</name>
    <name type="synonym">Polymorpha crispa</name>
    <dbReference type="NCBI Taxonomy" id="2769"/>
    <lineage>
        <taxon>Eukaryota</taxon>
        <taxon>Rhodophyta</taxon>
        <taxon>Florideophyceae</taxon>
        <taxon>Rhodymeniophycidae</taxon>
        <taxon>Gigartinales</taxon>
        <taxon>Gigartinaceae</taxon>
        <taxon>Chondrus</taxon>
    </lineage>
</organism>
<gene>
    <name evidence="1" type="ORF">CHC_T00006548001</name>
</gene>
<accession>R7QKM3</accession>
<dbReference type="RefSeq" id="XP_005718973.1">
    <property type="nucleotide sequence ID" value="XM_005718916.1"/>
</dbReference>
<reference evidence="2" key="1">
    <citation type="journal article" date="2013" name="Proc. Natl. Acad. Sci. U.S.A.">
        <title>Genome structure and metabolic features in the red seaweed Chondrus crispus shed light on evolution of the Archaeplastida.</title>
        <authorList>
            <person name="Collen J."/>
            <person name="Porcel B."/>
            <person name="Carre W."/>
            <person name="Ball S.G."/>
            <person name="Chaparro C."/>
            <person name="Tonon T."/>
            <person name="Barbeyron T."/>
            <person name="Michel G."/>
            <person name="Noel B."/>
            <person name="Valentin K."/>
            <person name="Elias M."/>
            <person name="Artiguenave F."/>
            <person name="Arun A."/>
            <person name="Aury J.M."/>
            <person name="Barbosa-Neto J.F."/>
            <person name="Bothwell J.H."/>
            <person name="Bouget F.Y."/>
            <person name="Brillet L."/>
            <person name="Cabello-Hurtado F."/>
            <person name="Capella-Gutierrez S."/>
            <person name="Charrier B."/>
            <person name="Cladiere L."/>
            <person name="Cock J.M."/>
            <person name="Coelho S.M."/>
            <person name="Colleoni C."/>
            <person name="Czjzek M."/>
            <person name="Da Silva C."/>
            <person name="Delage L."/>
            <person name="Denoeud F."/>
            <person name="Deschamps P."/>
            <person name="Dittami S.M."/>
            <person name="Gabaldon T."/>
            <person name="Gachon C.M."/>
            <person name="Groisillier A."/>
            <person name="Herve C."/>
            <person name="Jabbari K."/>
            <person name="Katinka M."/>
            <person name="Kloareg B."/>
            <person name="Kowalczyk N."/>
            <person name="Labadie K."/>
            <person name="Leblanc C."/>
            <person name="Lopez P.J."/>
            <person name="McLachlan D.H."/>
            <person name="Meslet-Cladiere L."/>
            <person name="Moustafa A."/>
            <person name="Nehr Z."/>
            <person name="Nyvall Collen P."/>
            <person name="Panaud O."/>
            <person name="Partensky F."/>
            <person name="Poulain J."/>
            <person name="Rensing S.A."/>
            <person name="Rousvoal S."/>
            <person name="Samson G."/>
            <person name="Symeonidi A."/>
            <person name="Weissenbach J."/>
            <person name="Zambounis A."/>
            <person name="Wincker P."/>
            <person name="Boyen C."/>
        </authorList>
    </citation>
    <scope>NUCLEOTIDE SEQUENCE [LARGE SCALE GENOMIC DNA]</scope>
    <source>
        <strain evidence="2">cv. Stackhouse</strain>
    </source>
</reference>
<dbReference type="Proteomes" id="UP000012073">
    <property type="component" value="Unassembled WGS sequence"/>
</dbReference>
<evidence type="ECO:0000313" key="2">
    <source>
        <dbReference type="Proteomes" id="UP000012073"/>
    </source>
</evidence>
<dbReference type="Gramene" id="CDF39062">
    <property type="protein sequence ID" value="CDF39062"/>
    <property type="gene ID" value="CHC_T00006548001"/>
</dbReference>